<evidence type="ECO:0000313" key="3">
    <source>
        <dbReference type="Proteomes" id="UP000271889"/>
    </source>
</evidence>
<protein>
    <submittedName>
        <fullName evidence="2">Uncharacterized protein</fullName>
    </submittedName>
</protein>
<feature type="compositionally biased region" description="Basic and acidic residues" evidence="1">
    <location>
        <begin position="32"/>
        <end position="59"/>
    </location>
</feature>
<name>A0A3P6QSQ8_CYLGO</name>
<proteinExistence type="predicted"/>
<dbReference type="Proteomes" id="UP000271889">
    <property type="component" value="Unassembled WGS sequence"/>
</dbReference>
<accession>A0A3P6QSQ8</accession>
<evidence type="ECO:0000313" key="2">
    <source>
        <dbReference type="EMBL" id="VDK53846.1"/>
    </source>
</evidence>
<sequence length="70" mass="7927">MMASGPINGQEIAYYPWNVGNPNKARSRERKHAGGESRESREQRKSRESREQRKNEERQAAGTGNGIVNL</sequence>
<dbReference type="AlphaFoldDB" id="A0A3P6QSQ8"/>
<feature type="region of interest" description="Disordered" evidence="1">
    <location>
        <begin position="1"/>
        <end position="70"/>
    </location>
</feature>
<dbReference type="EMBL" id="UYRV01006617">
    <property type="protein sequence ID" value="VDK53846.1"/>
    <property type="molecule type" value="Genomic_DNA"/>
</dbReference>
<organism evidence="2 3">
    <name type="scientific">Cylicostephanus goldi</name>
    <name type="common">Nematode worm</name>
    <dbReference type="NCBI Taxonomy" id="71465"/>
    <lineage>
        <taxon>Eukaryota</taxon>
        <taxon>Metazoa</taxon>
        <taxon>Ecdysozoa</taxon>
        <taxon>Nematoda</taxon>
        <taxon>Chromadorea</taxon>
        <taxon>Rhabditida</taxon>
        <taxon>Rhabditina</taxon>
        <taxon>Rhabditomorpha</taxon>
        <taxon>Strongyloidea</taxon>
        <taxon>Strongylidae</taxon>
        <taxon>Cylicostephanus</taxon>
    </lineage>
</organism>
<evidence type="ECO:0000256" key="1">
    <source>
        <dbReference type="SAM" id="MobiDB-lite"/>
    </source>
</evidence>
<gene>
    <name evidence="2" type="ORF">CGOC_LOCUS2802</name>
</gene>
<reference evidence="2 3" key="1">
    <citation type="submission" date="2018-11" db="EMBL/GenBank/DDBJ databases">
        <authorList>
            <consortium name="Pathogen Informatics"/>
        </authorList>
    </citation>
    <scope>NUCLEOTIDE SEQUENCE [LARGE SCALE GENOMIC DNA]</scope>
</reference>
<keyword evidence="3" id="KW-1185">Reference proteome</keyword>
<dbReference type="OrthoDB" id="5874002at2759"/>